<evidence type="ECO:0000313" key="3">
    <source>
        <dbReference type="Proteomes" id="UP001176891"/>
    </source>
</evidence>
<evidence type="ECO:0000259" key="1">
    <source>
        <dbReference type="Pfam" id="PF08818"/>
    </source>
</evidence>
<gene>
    <name evidence="2" type="ORF">Q4Q39_13350</name>
</gene>
<reference evidence="2" key="1">
    <citation type="submission" date="2023-07" db="EMBL/GenBank/DDBJ databases">
        <title>Two novel species in the genus Flavivirga.</title>
        <authorList>
            <person name="Kwon K."/>
        </authorList>
    </citation>
    <scope>NUCLEOTIDE SEQUENCE</scope>
    <source>
        <strain evidence="2">KACC 14157</strain>
    </source>
</reference>
<proteinExistence type="predicted"/>
<dbReference type="EMBL" id="JAUOEM010000004">
    <property type="protein sequence ID" value="MDO5988394.1"/>
    <property type="molecule type" value="Genomic_DNA"/>
</dbReference>
<sequence>MTHLEVKTDPRVESIFNNYPDSVRKKMTNLRELIVETANDIEGVTHLEETLKWGEPSYLTKKGSTIRINWSSKNPDQYAMYFQCTSRLVSTFRTVYKNTLDFEGKRAIILQLHKELPKEPLKNCIAVALIYHKVKHLPLLGM</sequence>
<dbReference type="Gene3D" id="3.90.1150.200">
    <property type="match status" value="1"/>
</dbReference>
<dbReference type="SUPFAM" id="SSF159888">
    <property type="entry name" value="YdhG-like"/>
    <property type="match status" value="1"/>
</dbReference>
<protein>
    <submittedName>
        <fullName evidence="2">DUF1801 domain-containing protein</fullName>
    </submittedName>
</protein>
<organism evidence="2 3">
    <name type="scientific">Flavivirga amylovorans</name>
    <dbReference type="NCBI Taxonomy" id="870486"/>
    <lineage>
        <taxon>Bacteria</taxon>
        <taxon>Pseudomonadati</taxon>
        <taxon>Bacteroidota</taxon>
        <taxon>Flavobacteriia</taxon>
        <taxon>Flavobacteriales</taxon>
        <taxon>Flavobacteriaceae</taxon>
        <taxon>Flavivirga</taxon>
    </lineage>
</organism>
<evidence type="ECO:0000313" key="2">
    <source>
        <dbReference type="EMBL" id="MDO5988394.1"/>
    </source>
</evidence>
<dbReference type="Proteomes" id="UP001176891">
    <property type="component" value="Unassembled WGS sequence"/>
</dbReference>
<name>A0ABT8X394_9FLAO</name>
<keyword evidence="3" id="KW-1185">Reference proteome</keyword>
<accession>A0ABT8X394</accession>
<dbReference type="RefSeq" id="WP_303283011.1">
    <property type="nucleotide sequence ID" value="NZ_BAABCZ010000009.1"/>
</dbReference>
<comment type="caution">
    <text evidence="2">The sequence shown here is derived from an EMBL/GenBank/DDBJ whole genome shotgun (WGS) entry which is preliminary data.</text>
</comment>
<feature type="domain" description="YdhG-like" evidence="1">
    <location>
        <begin position="24"/>
        <end position="128"/>
    </location>
</feature>
<dbReference type="InterPro" id="IPR014922">
    <property type="entry name" value="YdhG-like"/>
</dbReference>
<dbReference type="Pfam" id="PF08818">
    <property type="entry name" value="DUF1801"/>
    <property type="match status" value="1"/>
</dbReference>